<protein>
    <submittedName>
        <fullName evidence="3">MerR family transcriptional regulator</fullName>
    </submittedName>
</protein>
<evidence type="ECO:0000313" key="3">
    <source>
        <dbReference type="EMBL" id="KII00046.1"/>
    </source>
</evidence>
<dbReference type="PRINTS" id="PR00040">
    <property type="entry name" value="HTHMERR"/>
</dbReference>
<dbReference type="EMBL" id="JROO01000006">
    <property type="protein sequence ID" value="KII00046.1"/>
    <property type="molecule type" value="Genomic_DNA"/>
</dbReference>
<proteinExistence type="predicted"/>
<keyword evidence="1" id="KW-0238">DNA-binding</keyword>
<comment type="caution">
    <text evidence="3">The sequence shown here is derived from an EMBL/GenBank/DDBJ whole genome shotgun (WGS) entry which is preliminary data.</text>
</comment>
<dbReference type="Gene3D" id="1.10.1660.10">
    <property type="match status" value="1"/>
</dbReference>
<dbReference type="InterPro" id="IPR000551">
    <property type="entry name" value="MerR-type_HTH_dom"/>
</dbReference>
<name>A0A0C2JM66_9ACTN</name>
<dbReference type="RefSeq" id="WP_040270721.1">
    <property type="nucleotide sequence ID" value="NZ_JROO01000006.1"/>
</dbReference>
<gene>
    <name evidence="3" type="ORF">LP52_03650</name>
</gene>
<dbReference type="OrthoDB" id="3387956at2"/>
<evidence type="ECO:0000256" key="1">
    <source>
        <dbReference type="ARBA" id="ARBA00023125"/>
    </source>
</evidence>
<dbReference type="Proteomes" id="UP000031675">
    <property type="component" value="Unassembled WGS sequence"/>
</dbReference>
<dbReference type="AlphaFoldDB" id="A0A0C2JM66"/>
<dbReference type="SUPFAM" id="SSF46955">
    <property type="entry name" value="Putative DNA-binding domain"/>
    <property type="match status" value="1"/>
</dbReference>
<dbReference type="PROSITE" id="PS50937">
    <property type="entry name" value="HTH_MERR_2"/>
    <property type="match status" value="1"/>
</dbReference>
<feature type="domain" description="HTH merR-type" evidence="2">
    <location>
        <begin position="13"/>
        <end position="81"/>
    </location>
</feature>
<accession>A0A0C2JM66</accession>
<reference evidence="4" key="1">
    <citation type="journal article" date="2015" name="Chem. Biol.">
        <title>Structure, bioactivity, and resistance mechanism of streptomonomicin, an unusual lasso Peptide from an understudied halophilic actinomycete.</title>
        <authorList>
            <person name="Metelev M."/>
            <person name="Tietz J.I."/>
            <person name="Melby J.O."/>
            <person name="Blair P.M."/>
            <person name="Zhu L."/>
            <person name="Livnat I."/>
            <person name="Severinov K."/>
            <person name="Mitchell D.A."/>
        </authorList>
    </citation>
    <scope>NUCLEOTIDE SEQUENCE [LARGE SCALE GENOMIC DNA]</scope>
    <source>
        <strain evidence="4">YIM 90003</strain>
    </source>
</reference>
<dbReference type="Pfam" id="PF13411">
    <property type="entry name" value="MerR_1"/>
    <property type="match status" value="1"/>
</dbReference>
<dbReference type="PANTHER" id="PTHR30204">
    <property type="entry name" value="REDOX-CYCLING DRUG-SENSING TRANSCRIPTIONAL ACTIVATOR SOXR"/>
    <property type="match status" value="1"/>
</dbReference>
<evidence type="ECO:0000313" key="4">
    <source>
        <dbReference type="Proteomes" id="UP000031675"/>
    </source>
</evidence>
<dbReference type="PROSITE" id="PS00552">
    <property type="entry name" value="HTH_MERR_1"/>
    <property type="match status" value="1"/>
</dbReference>
<sequence length="96" mass="10356">MTADGRPEPDRALYTISVAAELAGISPQALRLYEQRGLLSPARTGGGTRLYSDNDIARLRRISSLAEEGVNLAGISRILDLQEENTRLRSSGAEEG</sequence>
<dbReference type="GO" id="GO:0003700">
    <property type="term" value="F:DNA-binding transcription factor activity"/>
    <property type="evidence" value="ECO:0007669"/>
    <property type="project" value="InterPro"/>
</dbReference>
<dbReference type="InterPro" id="IPR047057">
    <property type="entry name" value="MerR_fam"/>
</dbReference>
<dbReference type="PANTHER" id="PTHR30204:SF58">
    <property type="entry name" value="HTH-TYPE TRANSCRIPTIONAL REGULATOR YFMP"/>
    <property type="match status" value="1"/>
</dbReference>
<organism evidence="3 4">
    <name type="scientific">Streptomonospora alba</name>
    <dbReference type="NCBI Taxonomy" id="183763"/>
    <lineage>
        <taxon>Bacteria</taxon>
        <taxon>Bacillati</taxon>
        <taxon>Actinomycetota</taxon>
        <taxon>Actinomycetes</taxon>
        <taxon>Streptosporangiales</taxon>
        <taxon>Nocardiopsidaceae</taxon>
        <taxon>Streptomonospora</taxon>
    </lineage>
</organism>
<dbReference type="InterPro" id="IPR009061">
    <property type="entry name" value="DNA-bd_dom_put_sf"/>
</dbReference>
<dbReference type="STRING" id="183763.LP52_03650"/>
<evidence type="ECO:0000259" key="2">
    <source>
        <dbReference type="PROSITE" id="PS50937"/>
    </source>
</evidence>
<keyword evidence="4" id="KW-1185">Reference proteome</keyword>
<dbReference type="SMART" id="SM00422">
    <property type="entry name" value="HTH_MERR"/>
    <property type="match status" value="1"/>
</dbReference>
<dbReference type="GO" id="GO:0003677">
    <property type="term" value="F:DNA binding"/>
    <property type="evidence" value="ECO:0007669"/>
    <property type="project" value="UniProtKB-KW"/>
</dbReference>